<organism evidence="4 5">
    <name type="scientific">Planktothrix tepida PCC 9214</name>
    <dbReference type="NCBI Taxonomy" id="671072"/>
    <lineage>
        <taxon>Bacteria</taxon>
        <taxon>Bacillati</taxon>
        <taxon>Cyanobacteriota</taxon>
        <taxon>Cyanophyceae</taxon>
        <taxon>Oscillatoriophycideae</taxon>
        <taxon>Oscillatoriales</taxon>
        <taxon>Microcoleaceae</taxon>
        <taxon>Planktothrix</taxon>
    </lineage>
</organism>
<dbReference type="InterPro" id="IPR036291">
    <property type="entry name" value="NAD(P)-bd_dom_sf"/>
</dbReference>
<dbReference type="PANTHER" id="PTHR42901">
    <property type="entry name" value="ALCOHOL DEHYDROGENASE"/>
    <property type="match status" value="1"/>
</dbReference>
<protein>
    <submittedName>
        <fullName evidence="4">Putative dehydrogenase</fullName>
    </submittedName>
</protein>
<accession>A0A1J1LQ27</accession>
<evidence type="ECO:0000256" key="3">
    <source>
        <dbReference type="RuleBase" id="RU000363"/>
    </source>
</evidence>
<reference evidence="5" key="1">
    <citation type="submission" date="2015-10" db="EMBL/GenBank/DDBJ databases">
        <authorList>
            <person name="Regsiter A."/>
            <person name="william w."/>
        </authorList>
    </citation>
    <scope>NUCLEOTIDE SEQUENCE [LARGE SCALE GENOMIC DNA]</scope>
</reference>
<dbReference type="GO" id="GO:0016491">
    <property type="term" value="F:oxidoreductase activity"/>
    <property type="evidence" value="ECO:0007669"/>
    <property type="project" value="UniProtKB-KW"/>
</dbReference>
<dbReference type="PRINTS" id="PR00080">
    <property type="entry name" value="SDRFAMILY"/>
</dbReference>
<evidence type="ECO:0000313" key="4">
    <source>
        <dbReference type="EMBL" id="CUR33665.1"/>
    </source>
</evidence>
<dbReference type="STRING" id="671072.PL9214520204"/>
<dbReference type="AlphaFoldDB" id="A0A1J1LQ27"/>
<name>A0A1J1LQ27_9CYAN</name>
<evidence type="ECO:0000256" key="1">
    <source>
        <dbReference type="ARBA" id="ARBA00006484"/>
    </source>
</evidence>
<dbReference type="OrthoDB" id="9808814at2"/>
<dbReference type="Gene3D" id="3.40.50.720">
    <property type="entry name" value="NAD(P)-binding Rossmann-like Domain"/>
    <property type="match status" value="1"/>
</dbReference>
<dbReference type="PIRSF" id="PIRSF000126">
    <property type="entry name" value="11-beta-HSD1"/>
    <property type="match status" value="1"/>
</dbReference>
<sequence length="260" mass="28337">MKTALITGASVGIGAAFAKELASRKMDVVLVARSQDKLEKLAEHFQTQYNIKVHVIPQDLTQPGAAKAVYDAISQAGLTVDLLINNAGFGDYGAFVDRPLEKQVQMIQLNILALVELTHLFLTDMKKRGSGAIVNVASIAGYQPLPYSSVYSGTKAFVLTFTEALWAENKDSGVRILVVCPGPTESNFFVEAEFPQTFAGAGQNYATAEEVVEETLQALEKEFSTLVTGGLSNQFIVNLPRFFPRDTIVSIVEKQFKPKK</sequence>
<dbReference type="InterPro" id="IPR002347">
    <property type="entry name" value="SDR_fam"/>
</dbReference>
<dbReference type="RefSeq" id="WP_072720282.1">
    <property type="nucleotide sequence ID" value="NZ_LN889803.1"/>
</dbReference>
<keyword evidence="2" id="KW-0560">Oxidoreductase</keyword>
<evidence type="ECO:0000313" key="5">
    <source>
        <dbReference type="Proteomes" id="UP000184315"/>
    </source>
</evidence>
<dbReference type="Pfam" id="PF00106">
    <property type="entry name" value="adh_short"/>
    <property type="match status" value="1"/>
</dbReference>
<dbReference type="PANTHER" id="PTHR42901:SF1">
    <property type="entry name" value="ALCOHOL DEHYDROGENASE"/>
    <property type="match status" value="1"/>
</dbReference>
<gene>
    <name evidence="4" type="ORF">PL9214520204</name>
</gene>
<dbReference type="Proteomes" id="UP000184315">
    <property type="component" value="Unassembled WGS sequence"/>
</dbReference>
<comment type="similarity">
    <text evidence="1 3">Belongs to the short-chain dehydrogenases/reductases (SDR) family.</text>
</comment>
<proteinExistence type="inferred from homology"/>
<dbReference type="PRINTS" id="PR00081">
    <property type="entry name" value="GDHRDH"/>
</dbReference>
<keyword evidence="5" id="KW-1185">Reference proteome</keyword>
<dbReference type="SUPFAM" id="SSF51735">
    <property type="entry name" value="NAD(P)-binding Rossmann-fold domains"/>
    <property type="match status" value="1"/>
</dbReference>
<evidence type="ECO:0000256" key="2">
    <source>
        <dbReference type="ARBA" id="ARBA00023002"/>
    </source>
</evidence>
<dbReference type="EMBL" id="CZDF01000158">
    <property type="protein sequence ID" value="CUR33665.1"/>
    <property type="molecule type" value="Genomic_DNA"/>
</dbReference>